<feature type="active site" evidence="12">
    <location>
        <position position="418"/>
    </location>
</feature>
<keyword evidence="11 12" id="KW-1208">Phospholipid metabolism</keyword>
<dbReference type="PANTHER" id="PTHR21248">
    <property type="entry name" value="CARDIOLIPIN SYNTHASE"/>
    <property type="match status" value="1"/>
</dbReference>
<dbReference type="Gene3D" id="3.30.870.10">
    <property type="entry name" value="Endonuclease Chain A"/>
    <property type="match status" value="2"/>
</dbReference>
<dbReference type="GO" id="GO:0008808">
    <property type="term" value="F:cardiolipin synthase activity"/>
    <property type="evidence" value="ECO:0007669"/>
    <property type="project" value="UniProtKB-UniRule"/>
</dbReference>
<evidence type="ECO:0000256" key="9">
    <source>
        <dbReference type="ARBA" id="ARBA00023136"/>
    </source>
</evidence>
<evidence type="ECO:0000256" key="2">
    <source>
        <dbReference type="ARBA" id="ARBA00022475"/>
    </source>
</evidence>
<dbReference type="EMBL" id="DAEPXK010000012">
    <property type="protein sequence ID" value="HBH1542088.1"/>
    <property type="molecule type" value="Genomic_DNA"/>
</dbReference>
<dbReference type="Proteomes" id="UP000878956">
    <property type="component" value="Unassembled WGS sequence"/>
</dbReference>
<evidence type="ECO:0000256" key="3">
    <source>
        <dbReference type="ARBA" id="ARBA00022516"/>
    </source>
</evidence>
<dbReference type="EMBL" id="DAEQIJ010000013">
    <property type="protein sequence ID" value="HBH2620926.1"/>
    <property type="molecule type" value="Genomic_DNA"/>
</dbReference>
<evidence type="ECO:0000256" key="8">
    <source>
        <dbReference type="ARBA" id="ARBA00023098"/>
    </source>
</evidence>
<evidence type="ECO:0000313" key="23">
    <source>
        <dbReference type="Proteomes" id="UP000189137"/>
    </source>
</evidence>
<dbReference type="InterPro" id="IPR022924">
    <property type="entry name" value="Cardiolipin_synthase"/>
</dbReference>
<dbReference type="Proteomes" id="UP000411588">
    <property type="component" value="Unassembled WGS sequence"/>
</dbReference>
<dbReference type="GO" id="GO:0005886">
    <property type="term" value="C:plasma membrane"/>
    <property type="evidence" value="ECO:0007669"/>
    <property type="project" value="UniProtKB-SubCell"/>
</dbReference>
<feature type="domain" description="PLD phosphodiesterase" evidence="14">
    <location>
        <begin position="223"/>
        <end position="250"/>
    </location>
</feature>
<comment type="subcellular location">
    <subcellularLocation>
        <location evidence="1 12">Cell membrane</location>
        <topology evidence="1 12">Multi-pass membrane protein</topology>
    </subcellularLocation>
</comment>
<dbReference type="SMART" id="SM00155">
    <property type="entry name" value="PLDc"/>
    <property type="match status" value="2"/>
</dbReference>
<dbReference type="CDD" id="cd09112">
    <property type="entry name" value="PLDc_CLS_2"/>
    <property type="match status" value="1"/>
</dbReference>
<evidence type="ECO:0000313" key="22">
    <source>
        <dbReference type="EMBL" id="VHY00250.1"/>
    </source>
</evidence>
<evidence type="ECO:0000313" key="21">
    <source>
        <dbReference type="EMBL" id="VFD34317.1"/>
    </source>
</evidence>
<gene>
    <name evidence="15" type="primary">cls</name>
    <name evidence="22" type="synonym">cls_1</name>
    <name evidence="20" type="synonym">cls_2</name>
    <name evidence="16" type="synonym">clsA</name>
    <name evidence="17" type="ORF">BN1095_580040</name>
    <name evidence="15" type="ORF">BN1096_750015</name>
    <name evidence="16" type="ORF">BN1097_750015</name>
    <name evidence="18" type="ORF">KRM00_001566</name>
    <name evidence="19" type="ORF">KRQ00_002707</name>
    <name evidence="22" type="ORF">SAMEA1402366_01117</name>
    <name evidence="21" type="ORF">SAMEA1402399_03046</name>
    <name evidence="20" type="ORF">SAMEA3375112_03856</name>
</gene>
<evidence type="ECO:0000256" key="7">
    <source>
        <dbReference type="ARBA" id="ARBA00022989"/>
    </source>
</evidence>
<feature type="active site" evidence="12">
    <location>
        <position position="411"/>
    </location>
</feature>
<dbReference type="Pfam" id="PF13396">
    <property type="entry name" value="PLDc_N"/>
    <property type="match status" value="1"/>
</dbReference>
<dbReference type="CDD" id="cd09110">
    <property type="entry name" value="PLDc_CLS_1"/>
    <property type="match status" value="1"/>
</dbReference>
<evidence type="ECO:0000259" key="14">
    <source>
        <dbReference type="PROSITE" id="PS50035"/>
    </source>
</evidence>
<dbReference type="InterPro" id="IPR030874">
    <property type="entry name" value="Cardiolipin_synth_Firmi"/>
</dbReference>
<dbReference type="AlphaFoldDB" id="A0A031WCB5"/>
<dbReference type="Proteomes" id="UP000372533">
    <property type="component" value="Unassembled WGS sequence"/>
</dbReference>
<dbReference type="PANTHER" id="PTHR21248:SF22">
    <property type="entry name" value="PHOSPHOLIPASE D"/>
    <property type="match status" value="1"/>
</dbReference>
<dbReference type="EMBL" id="LK933271">
    <property type="protein sequence ID" value="CDT58241.1"/>
    <property type="molecule type" value="Genomic_DNA"/>
</dbReference>
<comment type="function">
    <text evidence="12">Catalyzes the reversible phosphatidyl group transfer from one phosphatidylglycerol molecule to another to form cardiolipin (CL) (diphosphatidylglycerol) and glycerol.</text>
</comment>
<evidence type="ECO:0000313" key="16">
    <source>
        <dbReference type="EMBL" id="CDS89864.1"/>
    </source>
</evidence>
<evidence type="ECO:0000313" key="15">
    <source>
        <dbReference type="EMBL" id="CDS89664.1"/>
    </source>
</evidence>
<reference evidence="22 24" key="3">
    <citation type="submission" date="2019-04" db="EMBL/GenBank/DDBJ databases">
        <authorList>
            <consortium name="Pathogen Informatics"/>
        </authorList>
    </citation>
    <scope>NUCLEOTIDE SEQUENCE [LARGE SCALE GENOMIC DNA]</scope>
    <source>
        <strain evidence="21">Clo34</strain>
        <strain evidence="25">clo34</strain>
        <strain evidence="24">tl291</strain>
        <strain evidence="22">Tl291</strain>
        <strain evidence="20 23">VRECD0157</strain>
    </source>
</reference>
<reference evidence="18" key="4">
    <citation type="submission" date="2021-06" db="EMBL/GenBank/DDBJ databases">
        <authorList>
            <consortium name="NCBI Pathogen Detection Project"/>
        </authorList>
    </citation>
    <scope>NUCLEOTIDE SEQUENCE</scope>
    <source>
        <strain evidence="19">Clostridioides</strain>
        <strain evidence="18">HN1000</strain>
    </source>
</reference>
<dbReference type="EMBL" id="CAADAN010000012">
    <property type="protein sequence ID" value="VFD34317.1"/>
    <property type="molecule type" value="Genomic_DNA"/>
</dbReference>
<dbReference type="PROSITE" id="PS50035">
    <property type="entry name" value="PLD"/>
    <property type="match status" value="2"/>
</dbReference>
<dbReference type="RefSeq" id="WP_003429110.1">
    <property type="nucleotide sequence ID" value="NZ_AP025558.1"/>
</dbReference>
<dbReference type="EMBL" id="LK932415">
    <property type="protein sequence ID" value="CDS89864.1"/>
    <property type="molecule type" value="Genomic_DNA"/>
</dbReference>
<dbReference type="InterPro" id="IPR025202">
    <property type="entry name" value="PLD-like_dom"/>
</dbReference>
<dbReference type="GeneID" id="66355861"/>
<feature type="active site" evidence="12">
    <location>
        <position position="235"/>
    </location>
</feature>
<dbReference type="Proteomes" id="UP000189137">
    <property type="component" value="Unassembled WGS sequence"/>
</dbReference>
<evidence type="ECO:0000256" key="11">
    <source>
        <dbReference type="ARBA" id="ARBA00023264"/>
    </source>
</evidence>
<dbReference type="InterPro" id="IPR001736">
    <property type="entry name" value="PLipase_D/transphosphatidylase"/>
</dbReference>
<evidence type="ECO:0000313" key="18">
    <source>
        <dbReference type="EMBL" id="HBH1542088.1"/>
    </source>
</evidence>
<dbReference type="EC" id="2.7.8.-" evidence="12 13"/>
<evidence type="ECO:0000256" key="1">
    <source>
        <dbReference type="ARBA" id="ARBA00004651"/>
    </source>
</evidence>
<dbReference type="EMBL" id="CAAJVP010000004">
    <property type="protein sequence ID" value="VHY00250.1"/>
    <property type="molecule type" value="Genomic_DNA"/>
</dbReference>
<feature type="active site" evidence="12">
    <location>
        <position position="230"/>
    </location>
</feature>
<evidence type="ECO:0000313" key="24">
    <source>
        <dbReference type="Proteomes" id="UP000372533"/>
    </source>
</evidence>
<dbReference type="GO" id="GO:0032049">
    <property type="term" value="P:cardiolipin biosynthetic process"/>
    <property type="evidence" value="ECO:0007669"/>
    <property type="project" value="UniProtKB-UniRule"/>
</dbReference>
<keyword evidence="5 12" id="KW-0812">Transmembrane</keyword>
<name>A0A031WCB5_CLODI</name>
<evidence type="ECO:0000313" key="25">
    <source>
        <dbReference type="Proteomes" id="UP000411588"/>
    </source>
</evidence>
<keyword evidence="8 12" id="KW-0443">Lipid metabolism</keyword>
<proteinExistence type="inferred from homology"/>
<evidence type="ECO:0000256" key="6">
    <source>
        <dbReference type="ARBA" id="ARBA00022737"/>
    </source>
</evidence>
<dbReference type="Pfam" id="PF13091">
    <property type="entry name" value="PLDc_2"/>
    <property type="match status" value="2"/>
</dbReference>
<dbReference type="FunFam" id="3.30.870.10:FF:000014">
    <property type="entry name" value="Cardiolipin synthase"/>
    <property type="match status" value="1"/>
</dbReference>
<reference evidence="18" key="2">
    <citation type="journal article" date="2018" name="Genome Biol.">
        <title>SKESA: strategic k-mer extension for scrupulous assemblies.</title>
        <authorList>
            <person name="Souvorov A."/>
            <person name="Agarwala R."/>
            <person name="Lipman D.J."/>
        </authorList>
    </citation>
    <scope>NUCLEOTIDE SEQUENCE</scope>
    <source>
        <strain evidence="19">Clostridioides</strain>
        <strain evidence="18">HN1000</strain>
    </source>
</reference>
<dbReference type="HAMAP" id="MF_01916">
    <property type="entry name" value="Cardiolipin_synth_Cls"/>
    <property type="match status" value="1"/>
</dbReference>
<sequence>MFDISFFEMSIYEIAVTTIYIINFMVILNLIFREKRNINTTLTWLLILVLIPALGFILYIAFGRNISKNNMFRLKEKDDKIIKSNILDTQVKLQSTSEIDSDIHQHKDMIYALANSNNAHYTNNNDVWIYAESSQFFNSLLEELKKAKKYINIQFYIFKDDKIGTEIIDILIDKAKEGVEVRLLFDAVGGRTLKNSTLSRLKESGVKVGSFFPSFLKIVNFNLNYRNHRKIVVIDGKVGFVGGYNVGDEYLGRNPKFGLWRDTHTKLTGDCVIDLNMRFILDWRYTTKEDLDLEKYFIEEDTNSNHPSENIGIQIVSSGPDISELDEIKYGYLKMIQKARKYIYIQSPYLILDSTFIDTLKIACLSGVDVRVMIPSKPDHPFVYWASYSYAGELLKFGAKIYTYGQNAFLHAKTIVIDDSICSIGTANMDIRSFELNFEVNAFMYSSKKALEQRIIFENDILNSKEITLDIYNSRSTYIKIKESISRLLSAVL</sequence>
<dbReference type="SUPFAM" id="SSF56024">
    <property type="entry name" value="Phospholipase D/nuclease"/>
    <property type="match status" value="2"/>
</dbReference>
<keyword evidence="3 12" id="KW-0444">Lipid biosynthesis</keyword>
<protein>
    <recommendedName>
        <fullName evidence="12 13">Cardiolipin synthase</fullName>
        <shortName evidence="12">CL synthase</shortName>
        <ecNumber evidence="12 13">2.7.8.-</ecNumber>
    </recommendedName>
</protein>
<keyword evidence="9 12" id="KW-0472">Membrane</keyword>
<dbReference type="NCBIfam" id="TIGR04265">
    <property type="entry name" value="bac_cardiolipin"/>
    <property type="match status" value="1"/>
</dbReference>
<dbReference type="Proteomes" id="UP000879542">
    <property type="component" value="Unassembled WGS sequence"/>
</dbReference>
<comment type="similarity">
    <text evidence="12">Belongs to the phospholipase D family. Cardiolipin synthase subfamily.</text>
</comment>
<evidence type="ECO:0000256" key="13">
    <source>
        <dbReference type="NCBIfam" id="TIGR04265"/>
    </source>
</evidence>
<evidence type="ECO:0000256" key="5">
    <source>
        <dbReference type="ARBA" id="ARBA00022692"/>
    </source>
</evidence>
<dbReference type="KEGG" id="pdf:CD630DERM_34040"/>
<evidence type="ECO:0000313" key="19">
    <source>
        <dbReference type="EMBL" id="HBH2620926.1"/>
    </source>
</evidence>
<keyword evidence="7 12" id="KW-1133">Transmembrane helix</keyword>
<comment type="catalytic activity">
    <reaction evidence="12">
        <text>2 a 1,2-diacyl-sn-glycero-3-phospho-(1'-sn-glycerol) = a cardiolipin + glycerol</text>
        <dbReference type="Rhea" id="RHEA:31451"/>
        <dbReference type="ChEBI" id="CHEBI:17754"/>
        <dbReference type="ChEBI" id="CHEBI:62237"/>
        <dbReference type="ChEBI" id="CHEBI:64716"/>
    </reaction>
</comment>
<dbReference type="OMA" id="MPCLANN"/>
<evidence type="ECO:0000256" key="10">
    <source>
        <dbReference type="ARBA" id="ARBA00023209"/>
    </source>
</evidence>
<dbReference type="EMBL" id="LK932530">
    <property type="protein sequence ID" value="CDS89664.1"/>
    <property type="molecule type" value="Genomic_DNA"/>
</dbReference>
<organism evidence="15">
    <name type="scientific">Clostridioides difficile</name>
    <name type="common">Peptoclostridium difficile</name>
    <dbReference type="NCBI Taxonomy" id="1496"/>
    <lineage>
        <taxon>Bacteria</taxon>
        <taxon>Bacillati</taxon>
        <taxon>Bacillota</taxon>
        <taxon>Clostridia</taxon>
        <taxon>Peptostreptococcales</taxon>
        <taxon>Peptostreptococcaceae</taxon>
        <taxon>Clostridioides</taxon>
    </lineage>
</organism>
<keyword evidence="2 12" id="KW-1003">Cell membrane</keyword>
<keyword evidence="6" id="KW-0677">Repeat</keyword>
<reference evidence="15" key="1">
    <citation type="submission" date="2014-07" db="EMBL/GenBank/DDBJ databases">
        <authorList>
            <person name="Monot Marc"/>
        </authorList>
    </citation>
    <scope>NUCLEOTIDE SEQUENCE</scope>
    <source>
        <strain evidence="17">7032989</strain>
        <strain evidence="16">7032994</strain>
    </source>
</reference>
<evidence type="ECO:0000313" key="17">
    <source>
        <dbReference type="EMBL" id="CDT58241.1"/>
    </source>
</evidence>
<dbReference type="EMBL" id="FUPS01000018">
    <property type="protein sequence ID" value="SJT16728.1"/>
    <property type="molecule type" value="Genomic_DNA"/>
</dbReference>
<feature type="active site" evidence="12">
    <location>
        <position position="413"/>
    </location>
</feature>
<keyword evidence="10 12" id="KW-0594">Phospholipid biosynthesis</keyword>
<keyword evidence="4 12" id="KW-0808">Transferase</keyword>
<feature type="domain" description="PLD phosphodiesterase" evidence="14">
    <location>
        <begin position="406"/>
        <end position="433"/>
    </location>
</feature>
<evidence type="ECO:0000313" key="20">
    <source>
        <dbReference type="EMBL" id="SJT16728.1"/>
    </source>
</evidence>
<feature type="transmembrane region" description="Helical" evidence="12">
    <location>
        <begin position="44"/>
        <end position="62"/>
    </location>
</feature>
<feature type="active site" evidence="12">
    <location>
        <position position="228"/>
    </location>
</feature>
<evidence type="ECO:0000256" key="12">
    <source>
        <dbReference type="HAMAP-Rule" id="MF_01916"/>
    </source>
</evidence>
<accession>A0A031WCB5</accession>
<feature type="transmembrane region" description="Helical" evidence="12">
    <location>
        <begin position="12"/>
        <end position="32"/>
    </location>
</feature>
<dbReference type="InterPro" id="IPR027379">
    <property type="entry name" value="CLS_N"/>
</dbReference>
<evidence type="ECO:0000256" key="4">
    <source>
        <dbReference type="ARBA" id="ARBA00022679"/>
    </source>
</evidence>
<dbReference type="PATRIC" id="fig|1496.1371.peg.487"/>